<reference evidence="1 2" key="1">
    <citation type="submission" date="2015-09" db="EMBL/GenBank/DDBJ databases">
        <title>Genome sequencing project for genomic taxonomy and phylogenomics of Bacillus-like bacteria.</title>
        <authorList>
            <person name="Liu B."/>
            <person name="Wang J."/>
            <person name="Zhu Y."/>
            <person name="Liu G."/>
            <person name="Chen Q."/>
            <person name="Chen Z."/>
            <person name="Lan J."/>
            <person name="Che J."/>
            <person name="Ge C."/>
            <person name="Shi H."/>
            <person name="Pan Z."/>
            <person name="Liu X."/>
        </authorList>
    </citation>
    <scope>NUCLEOTIDE SEQUENCE [LARGE SCALE GENOMIC DNA]</scope>
    <source>
        <strain evidence="1 2">LMG 18435</strain>
    </source>
</reference>
<comment type="caution">
    <text evidence="1">The sequence shown here is derived from an EMBL/GenBank/DDBJ whole genome shotgun (WGS) entry which is preliminary data.</text>
</comment>
<dbReference type="OrthoDB" id="2615349at2"/>
<proteinExistence type="predicted"/>
<dbReference type="PATRIC" id="fig|157838.3.peg.1471"/>
<dbReference type="STRING" id="157838.AN964_06570"/>
<evidence type="ECO:0000313" key="1">
    <source>
        <dbReference type="EMBL" id="KQL53204.1"/>
    </source>
</evidence>
<protein>
    <submittedName>
        <fullName evidence="1">Uncharacterized protein</fullName>
    </submittedName>
</protein>
<gene>
    <name evidence="1" type="ORF">AN964_06570</name>
</gene>
<organism evidence="1 2">
    <name type="scientific">Heyndrickxia shackletonii</name>
    <dbReference type="NCBI Taxonomy" id="157838"/>
    <lineage>
        <taxon>Bacteria</taxon>
        <taxon>Bacillati</taxon>
        <taxon>Bacillota</taxon>
        <taxon>Bacilli</taxon>
        <taxon>Bacillales</taxon>
        <taxon>Bacillaceae</taxon>
        <taxon>Heyndrickxia</taxon>
    </lineage>
</organism>
<name>A0A0Q3WXJ0_9BACI</name>
<accession>A0A0Q3WXJ0</accession>
<dbReference type="EMBL" id="LJJC01000004">
    <property type="protein sequence ID" value="KQL53204.1"/>
    <property type="molecule type" value="Genomic_DNA"/>
</dbReference>
<sequence>MNRYPFHYYHVYPLIPKYTFPHRQFLPVNPKMFMDSAKKMDPLLKDAEVLMRHISSTEAFAKKLMNAAQQSNLNEVNQMIAQTGIKSKADIRFNPSGLILILSRKNDPLDCCHVELRVRWM</sequence>
<dbReference type="Pfam" id="PF26344">
    <property type="entry name" value="YuzC"/>
    <property type="match status" value="1"/>
</dbReference>
<dbReference type="InterPro" id="IPR058870">
    <property type="entry name" value="YuzC"/>
</dbReference>
<dbReference type="Proteomes" id="UP000051888">
    <property type="component" value="Unassembled WGS sequence"/>
</dbReference>
<evidence type="ECO:0000313" key="2">
    <source>
        <dbReference type="Proteomes" id="UP000051888"/>
    </source>
</evidence>
<keyword evidence="2" id="KW-1185">Reference proteome</keyword>
<dbReference type="AlphaFoldDB" id="A0A0Q3WXJ0"/>
<dbReference type="RefSeq" id="WP_055738934.1">
    <property type="nucleotide sequence ID" value="NZ_JAAIWL010000021.1"/>
</dbReference>